<dbReference type="Gramene" id="VVA41833">
    <property type="protein sequence ID" value="VVA41833"/>
    <property type="gene ID" value="Prudul26B002586"/>
</dbReference>
<evidence type="ECO:0000313" key="3">
    <source>
        <dbReference type="Proteomes" id="UP000327085"/>
    </source>
</evidence>
<dbReference type="InParanoid" id="A0A5E4GQE4"/>
<keyword evidence="1" id="KW-0812">Transmembrane</keyword>
<dbReference type="PANTHER" id="PTHR31170:SF9">
    <property type="entry name" value="PROTEIN, PUTATIVE (DUF247)-RELATED"/>
    <property type="match status" value="1"/>
</dbReference>
<proteinExistence type="predicted"/>
<reference evidence="3" key="1">
    <citation type="journal article" date="2020" name="Plant J.">
        <title>Transposons played a major role in the diversification between the closely related almond and peach genomes: results from the almond genome sequence.</title>
        <authorList>
            <person name="Alioto T."/>
            <person name="Alexiou K.G."/>
            <person name="Bardil A."/>
            <person name="Barteri F."/>
            <person name="Castanera R."/>
            <person name="Cruz F."/>
            <person name="Dhingra A."/>
            <person name="Duval H."/>
            <person name="Fernandez I Marti A."/>
            <person name="Frias L."/>
            <person name="Galan B."/>
            <person name="Garcia J.L."/>
            <person name="Howad W."/>
            <person name="Gomez-Garrido J."/>
            <person name="Gut M."/>
            <person name="Julca I."/>
            <person name="Morata J."/>
            <person name="Puigdomenech P."/>
            <person name="Ribeca P."/>
            <person name="Rubio Cabetas M.J."/>
            <person name="Vlasova A."/>
            <person name="Wirthensohn M."/>
            <person name="Garcia-Mas J."/>
            <person name="Gabaldon T."/>
            <person name="Casacuberta J.M."/>
            <person name="Arus P."/>
        </authorList>
    </citation>
    <scope>NUCLEOTIDE SEQUENCE [LARGE SCALE GENOMIC DNA]</scope>
    <source>
        <strain evidence="3">cv. Texas</strain>
    </source>
</reference>
<gene>
    <name evidence="2" type="ORF">ALMOND_2B002586</name>
</gene>
<dbReference type="Pfam" id="PF03140">
    <property type="entry name" value="DUF247"/>
    <property type="match status" value="1"/>
</dbReference>
<dbReference type="InterPro" id="IPR004158">
    <property type="entry name" value="DUF247_pln"/>
</dbReference>
<dbReference type="OMA" id="FRDPWRL"/>
<evidence type="ECO:0000313" key="2">
    <source>
        <dbReference type="EMBL" id="VVA41833.1"/>
    </source>
</evidence>
<organism evidence="2 3">
    <name type="scientific">Prunus dulcis</name>
    <name type="common">Almond</name>
    <name type="synonym">Amygdalus dulcis</name>
    <dbReference type="NCBI Taxonomy" id="3755"/>
    <lineage>
        <taxon>Eukaryota</taxon>
        <taxon>Viridiplantae</taxon>
        <taxon>Streptophyta</taxon>
        <taxon>Embryophyta</taxon>
        <taxon>Tracheophyta</taxon>
        <taxon>Spermatophyta</taxon>
        <taxon>Magnoliopsida</taxon>
        <taxon>eudicotyledons</taxon>
        <taxon>Gunneridae</taxon>
        <taxon>Pentapetalae</taxon>
        <taxon>rosids</taxon>
        <taxon>fabids</taxon>
        <taxon>Rosales</taxon>
        <taxon>Rosaceae</taxon>
        <taxon>Amygdaloideae</taxon>
        <taxon>Amygdaleae</taxon>
        <taxon>Prunus</taxon>
    </lineage>
</organism>
<dbReference type="EMBL" id="CABIKO010001562">
    <property type="protein sequence ID" value="VVA41833.1"/>
    <property type="molecule type" value="Genomic_DNA"/>
</dbReference>
<accession>A0A5E4GQE4</accession>
<dbReference type="FunCoup" id="A0A5E4GQE4">
    <property type="interactions" value="15"/>
</dbReference>
<name>A0A5E4GQE4_PRUDU</name>
<protein>
    <submittedName>
        <fullName evidence="2">PREDICTED: UPF0481</fullName>
    </submittedName>
</protein>
<keyword evidence="1" id="KW-0472">Membrane</keyword>
<sequence length="473" mass="54941">MEDQISEPEHWADAVQVFHDPDTDTRCIYRVPNKLRKVNEAAYTPQLISIGPFHHGKPELKDMETHKIIYCDNFFERSSKTTDELKHFIEGCQEQILRCYAGTISQVDNYFRDVILRDAGFIIELFLTNSENPENYYHILRSPWLRKAIEQDLILFENQLPYFILEDLYNFAKPKPKPNSYSPSRNKVQARGQANRRHRCIDLDQICYCLPCCRPNQPRDYAVEIIEATVHPFLKLTCEFFNYYGTKENSVRKGLDIRNFTDLVRHFLCPAEEMTWVGSRLTPIKNIYDARKLKAAGVNFRLLKEAGFVVKGHESHHCNFNSACFTSMDLKLTQFCVKDETECVIRNVMALEQFLYPECASICEYFLLMDKLVDTVEDVNLLIDSGVVVNNLGSNERVTNLINQLCEQIMDDVSCYGDLCDKLNKHYGISFWNRHVALLKRVYFKDLWTASSTILGIFVLVFSIFGTIKSLKS</sequence>
<dbReference type="Proteomes" id="UP000327085">
    <property type="component" value="Unassembled WGS sequence"/>
</dbReference>
<feature type="transmembrane region" description="Helical" evidence="1">
    <location>
        <begin position="447"/>
        <end position="468"/>
    </location>
</feature>
<keyword evidence="1" id="KW-1133">Transmembrane helix</keyword>
<evidence type="ECO:0000256" key="1">
    <source>
        <dbReference type="SAM" id="Phobius"/>
    </source>
</evidence>
<dbReference type="PANTHER" id="PTHR31170">
    <property type="entry name" value="BNAC04G53230D PROTEIN"/>
    <property type="match status" value="1"/>
</dbReference>
<dbReference type="AlphaFoldDB" id="A0A5E4GQE4"/>